<dbReference type="AlphaFoldDB" id="A0A0A3I2L4"/>
<keyword evidence="2" id="KW-0813">Transport</keyword>
<dbReference type="Proteomes" id="UP000030416">
    <property type="component" value="Unassembled WGS sequence"/>
</dbReference>
<dbReference type="SUPFAM" id="SSF103481">
    <property type="entry name" value="Multidrug resistance efflux transporter EmrE"/>
    <property type="match status" value="1"/>
</dbReference>
<dbReference type="EMBL" id="JPVN01000008">
    <property type="protein sequence ID" value="KGR79066.1"/>
    <property type="molecule type" value="Genomic_DNA"/>
</dbReference>
<name>A0A0A3I2L4_9BACL</name>
<keyword evidence="4 7" id="KW-0812">Transmembrane</keyword>
<dbReference type="PANTHER" id="PTHR30561">
    <property type="entry name" value="SMR FAMILY PROTON-DEPENDENT DRUG EFFLUX TRANSPORTER SUGE"/>
    <property type="match status" value="1"/>
</dbReference>
<gene>
    <name evidence="9" type="ORF">CD29_08660</name>
</gene>
<dbReference type="eggNOG" id="COG2076">
    <property type="taxonomic scope" value="Bacteria"/>
</dbReference>
<evidence type="ECO:0000256" key="1">
    <source>
        <dbReference type="ARBA" id="ARBA00004651"/>
    </source>
</evidence>
<keyword evidence="6 8" id="KW-0472">Membrane</keyword>
<dbReference type="GO" id="GO:0022857">
    <property type="term" value="F:transmembrane transporter activity"/>
    <property type="evidence" value="ECO:0007669"/>
    <property type="project" value="InterPro"/>
</dbReference>
<feature type="transmembrane region" description="Helical" evidence="8">
    <location>
        <begin position="32"/>
        <end position="50"/>
    </location>
</feature>
<evidence type="ECO:0000256" key="4">
    <source>
        <dbReference type="ARBA" id="ARBA00022692"/>
    </source>
</evidence>
<dbReference type="PANTHER" id="PTHR30561:SF0">
    <property type="entry name" value="GUANIDINIUM EXPORTER"/>
    <property type="match status" value="1"/>
</dbReference>
<evidence type="ECO:0000256" key="6">
    <source>
        <dbReference type="ARBA" id="ARBA00023136"/>
    </source>
</evidence>
<evidence type="ECO:0000256" key="2">
    <source>
        <dbReference type="ARBA" id="ARBA00022448"/>
    </source>
</evidence>
<evidence type="ECO:0000256" key="8">
    <source>
        <dbReference type="SAM" id="Phobius"/>
    </source>
</evidence>
<dbReference type="OrthoDB" id="21828at2"/>
<dbReference type="InterPro" id="IPR000390">
    <property type="entry name" value="Small_drug/metabolite_transptr"/>
</dbReference>
<dbReference type="InterPro" id="IPR045324">
    <property type="entry name" value="Small_multidrug_res"/>
</dbReference>
<dbReference type="Gene3D" id="1.10.3730.20">
    <property type="match status" value="1"/>
</dbReference>
<keyword evidence="10" id="KW-1185">Reference proteome</keyword>
<feature type="transmembrane region" description="Helical" evidence="8">
    <location>
        <begin position="84"/>
        <end position="103"/>
    </location>
</feature>
<dbReference type="RefSeq" id="WP_036185269.1">
    <property type="nucleotide sequence ID" value="NZ_AVDA01000008.1"/>
</dbReference>
<comment type="similarity">
    <text evidence="7">Belongs to the drug/metabolite transporter (DMT) superfamily. Small multidrug resistance (SMR) (TC 2.A.7.1) family.</text>
</comment>
<evidence type="ECO:0000313" key="9">
    <source>
        <dbReference type="EMBL" id="KGR79066.1"/>
    </source>
</evidence>
<dbReference type="STRING" id="1384049.CD29_08660"/>
<dbReference type="GO" id="GO:0005886">
    <property type="term" value="C:plasma membrane"/>
    <property type="evidence" value="ECO:0007669"/>
    <property type="project" value="UniProtKB-SubCell"/>
</dbReference>
<evidence type="ECO:0000256" key="7">
    <source>
        <dbReference type="RuleBase" id="RU003942"/>
    </source>
</evidence>
<keyword evidence="3" id="KW-1003">Cell membrane</keyword>
<reference evidence="9 10" key="1">
    <citation type="submission" date="2014-02" db="EMBL/GenBank/DDBJ databases">
        <title>Draft genome sequence of Lysinibacillus manganicus DSM 26584T.</title>
        <authorList>
            <person name="Zhang F."/>
            <person name="Wang G."/>
            <person name="Zhang L."/>
        </authorList>
    </citation>
    <scope>NUCLEOTIDE SEQUENCE [LARGE SCALE GENOMIC DNA]</scope>
    <source>
        <strain evidence="9 10">DSM 26584</strain>
    </source>
</reference>
<evidence type="ECO:0000256" key="5">
    <source>
        <dbReference type="ARBA" id="ARBA00022989"/>
    </source>
</evidence>
<dbReference type="InterPro" id="IPR037185">
    <property type="entry name" value="EmrE-like"/>
</dbReference>
<dbReference type="Pfam" id="PF00893">
    <property type="entry name" value="Multi_Drug_Res"/>
    <property type="match status" value="1"/>
</dbReference>
<evidence type="ECO:0000256" key="3">
    <source>
        <dbReference type="ARBA" id="ARBA00022475"/>
    </source>
</evidence>
<sequence length="104" mass="11104">MGWLLVTFAAISEFVAVIGLKKYSMQKSLINFVLYAGGFGLALLCLYLSFNFLQVSTAYAVWIGVGTAGAVIINMIYFGESRSIGRICSVGLIIIGVVGLKAIT</sequence>
<comment type="subcellular location">
    <subcellularLocation>
        <location evidence="1 7">Cell membrane</location>
        <topology evidence="1 7">Multi-pass membrane protein</topology>
    </subcellularLocation>
</comment>
<organism evidence="9 10">
    <name type="scientific">Ureibacillus manganicus DSM 26584</name>
    <dbReference type="NCBI Taxonomy" id="1384049"/>
    <lineage>
        <taxon>Bacteria</taxon>
        <taxon>Bacillati</taxon>
        <taxon>Bacillota</taxon>
        <taxon>Bacilli</taxon>
        <taxon>Bacillales</taxon>
        <taxon>Caryophanaceae</taxon>
        <taxon>Ureibacillus</taxon>
    </lineage>
</organism>
<proteinExistence type="inferred from homology"/>
<accession>A0A0A3I2L4</accession>
<protein>
    <submittedName>
        <fullName evidence="9">Multidrug resistance protein SMR</fullName>
    </submittedName>
</protein>
<feature type="transmembrane region" description="Helical" evidence="8">
    <location>
        <begin position="57"/>
        <end position="78"/>
    </location>
</feature>
<comment type="caution">
    <text evidence="9">The sequence shown here is derived from an EMBL/GenBank/DDBJ whole genome shotgun (WGS) entry which is preliminary data.</text>
</comment>
<keyword evidence="5 8" id="KW-1133">Transmembrane helix</keyword>
<evidence type="ECO:0000313" key="10">
    <source>
        <dbReference type="Proteomes" id="UP000030416"/>
    </source>
</evidence>